<dbReference type="AlphaFoldDB" id="A0A9P7GK00"/>
<feature type="region of interest" description="Disordered" evidence="1">
    <location>
        <begin position="207"/>
        <end position="231"/>
    </location>
</feature>
<protein>
    <submittedName>
        <fullName evidence="2">Uncharacterized protein</fullName>
    </submittedName>
</protein>
<proteinExistence type="predicted"/>
<evidence type="ECO:0000256" key="1">
    <source>
        <dbReference type="SAM" id="MobiDB-lite"/>
    </source>
</evidence>
<keyword evidence="3" id="KW-1185">Reference proteome</keyword>
<reference evidence="2" key="1">
    <citation type="submission" date="2021-02" db="EMBL/GenBank/DDBJ databases">
        <authorList>
            <person name="Nieuwenhuis M."/>
            <person name="Van De Peppel L.J.J."/>
        </authorList>
    </citation>
    <scope>NUCLEOTIDE SEQUENCE</scope>
    <source>
        <strain evidence="2">D49</strain>
    </source>
</reference>
<evidence type="ECO:0000313" key="3">
    <source>
        <dbReference type="Proteomes" id="UP000717328"/>
    </source>
</evidence>
<feature type="region of interest" description="Disordered" evidence="1">
    <location>
        <begin position="61"/>
        <end position="192"/>
    </location>
</feature>
<gene>
    <name evidence="2" type="ORF">H0H81_011364</name>
</gene>
<comment type="caution">
    <text evidence="2">The sequence shown here is derived from an EMBL/GenBank/DDBJ whole genome shotgun (WGS) entry which is preliminary data.</text>
</comment>
<feature type="compositionally biased region" description="Basic residues" evidence="1">
    <location>
        <begin position="32"/>
        <end position="42"/>
    </location>
</feature>
<accession>A0A9P7GK00</accession>
<reference evidence="2" key="2">
    <citation type="submission" date="2021-10" db="EMBL/GenBank/DDBJ databases">
        <title>Phylogenomics reveals ancestral predisposition of the termite-cultivated fungus Termitomyces towards a domesticated lifestyle.</title>
        <authorList>
            <person name="Auxier B."/>
            <person name="Grum-Grzhimaylo A."/>
            <person name="Cardenas M.E."/>
            <person name="Lodge J.D."/>
            <person name="Laessoe T."/>
            <person name="Pedersen O."/>
            <person name="Smith M.E."/>
            <person name="Kuyper T.W."/>
            <person name="Franco-Molano E.A."/>
            <person name="Baroni T.J."/>
            <person name="Aanen D.K."/>
        </authorList>
    </citation>
    <scope>NUCLEOTIDE SEQUENCE</scope>
    <source>
        <strain evidence="2">D49</strain>
    </source>
</reference>
<organism evidence="2 3">
    <name type="scientific">Sphagnurus paluster</name>
    <dbReference type="NCBI Taxonomy" id="117069"/>
    <lineage>
        <taxon>Eukaryota</taxon>
        <taxon>Fungi</taxon>
        <taxon>Dikarya</taxon>
        <taxon>Basidiomycota</taxon>
        <taxon>Agaricomycotina</taxon>
        <taxon>Agaricomycetes</taxon>
        <taxon>Agaricomycetidae</taxon>
        <taxon>Agaricales</taxon>
        <taxon>Tricholomatineae</taxon>
        <taxon>Lyophyllaceae</taxon>
        <taxon>Sphagnurus</taxon>
    </lineage>
</organism>
<feature type="compositionally biased region" description="Polar residues" evidence="1">
    <location>
        <begin position="1"/>
        <end position="24"/>
    </location>
</feature>
<feature type="compositionally biased region" description="Pro residues" evidence="1">
    <location>
        <begin position="132"/>
        <end position="141"/>
    </location>
</feature>
<dbReference type="OrthoDB" id="2984700at2759"/>
<feature type="compositionally biased region" description="Polar residues" evidence="1">
    <location>
        <begin position="90"/>
        <end position="126"/>
    </location>
</feature>
<feature type="compositionally biased region" description="Polar residues" evidence="1">
    <location>
        <begin position="207"/>
        <end position="217"/>
    </location>
</feature>
<dbReference type="EMBL" id="JABCKI010000385">
    <property type="protein sequence ID" value="KAG5650690.1"/>
    <property type="molecule type" value="Genomic_DNA"/>
</dbReference>
<feature type="region of interest" description="Disordered" evidence="1">
    <location>
        <begin position="1"/>
        <end position="42"/>
    </location>
</feature>
<name>A0A9P7GK00_9AGAR</name>
<feature type="compositionally biased region" description="Polar residues" evidence="1">
    <location>
        <begin position="142"/>
        <end position="157"/>
    </location>
</feature>
<dbReference type="Proteomes" id="UP000717328">
    <property type="component" value="Unassembled WGS sequence"/>
</dbReference>
<evidence type="ECO:0000313" key="2">
    <source>
        <dbReference type="EMBL" id="KAG5650690.1"/>
    </source>
</evidence>
<sequence length="407" mass="44706">MLQLPTSSAQSPETSSQDSFATRTESPERLKMKTRVAIRNRNPHRFQIVPLGDVSRFVYKDQAPTRDRKQPLTLARSPGTGTGIVRSGQKLRTSENTVSVSAHESSKVVTSDSPRTLSERNTNIQAATERPVPQPTAPVPTNPLQTSATQPNETTPCPQAPETPSRRRKPHFKSPSLGNIRTKPNHDYDLESTPVPRAVACRKRTNTLSASHSQRSIHNGPVGPAALDPTKKDPLKRHAIYTQSLYVPLNDRPLFFQDPNPGPADTSVSVSLSLSSSSPLDVFPFRSSIASKPKNPVPPSSKYTLPMHTGNALGFINVPSPLEHRFESQSSSLSSAYSLYSLPSVDELSHPPLAETRPLTQYALPDTERKAVVKESPLLHSKIVSLLLLEVDEALREWSDPHLSIYP</sequence>